<dbReference type="InterPro" id="IPR025827">
    <property type="entry name" value="Zn_ribbon_recom_dom"/>
</dbReference>
<dbReference type="InterPro" id="IPR006119">
    <property type="entry name" value="Resolv_N"/>
</dbReference>
<dbReference type="CDD" id="cd00338">
    <property type="entry name" value="Ser_Recombinase"/>
    <property type="match status" value="1"/>
</dbReference>
<dbReference type="SMART" id="SM00857">
    <property type="entry name" value="Resolvase"/>
    <property type="match status" value="1"/>
</dbReference>
<gene>
    <name evidence="2" type="ORF">COS50_02725</name>
</gene>
<feature type="domain" description="Recombinase" evidence="1">
    <location>
        <begin position="159"/>
        <end position="268"/>
    </location>
</feature>
<evidence type="ECO:0000313" key="2">
    <source>
        <dbReference type="EMBL" id="PIV10940.1"/>
    </source>
</evidence>
<dbReference type="PANTHER" id="PTHR30461:SF23">
    <property type="entry name" value="DNA RECOMBINASE-RELATED"/>
    <property type="match status" value="1"/>
</dbReference>
<accession>A0A2M7BWM9</accession>
<dbReference type="PROSITE" id="PS51737">
    <property type="entry name" value="RECOMBINASE_DNA_BIND"/>
    <property type="match status" value="1"/>
</dbReference>
<dbReference type="GO" id="GO:0000150">
    <property type="term" value="F:DNA strand exchange activity"/>
    <property type="evidence" value="ECO:0007669"/>
    <property type="project" value="InterPro"/>
</dbReference>
<proteinExistence type="predicted"/>
<dbReference type="EMBL" id="PEUY01000038">
    <property type="protein sequence ID" value="PIV10940.1"/>
    <property type="molecule type" value="Genomic_DNA"/>
</dbReference>
<dbReference type="Pfam" id="PF00239">
    <property type="entry name" value="Resolvase"/>
    <property type="match status" value="1"/>
</dbReference>
<dbReference type="Gene3D" id="3.90.1750.20">
    <property type="entry name" value="Putative Large Serine Recombinase, Chain B, Domain 2"/>
    <property type="match status" value="1"/>
</dbReference>
<evidence type="ECO:0000259" key="1">
    <source>
        <dbReference type="PROSITE" id="PS51737"/>
    </source>
</evidence>
<sequence>MKELIYCRYSRKSSEAKERQALSIQDQNSECDDYVHKENIKISFKFEESQTSFKPDKRPIFREMINLIKSGQIDGIITWKEDRLCRNPKEGGEILQLLQDGVLKEIRTVNGSIYTPDCDHLVLQIHFGMANQYSRNLSQNVKRGLNHKVERGDFPRPAMIGFEGFGEKGQRNIKPHLIEAPLIKEVFELGSTGFYSLGYIRETMTKKGLRSKSGKILSKSHFHQILTNPAYYGYFYHKGELYQGNYQPIISKALFDTVQEALHNRSKPRKYNWQHPFNGLIMCSDCGCAITTTIKIKFYKRTNRKVKYVYHHCTRRRGECHQSPITQNELEAILLENVEKISISKSVWKLGIELLKAKHNEEANKNTTQLNSLHFQYEKLQEKLNHLITMRANEELTKDEFIYQKNLFINEQARIKGMINDNENSSSNWLELAEKFLETSFQARDILLSDDLEKKRKLIMTVGENLLLKDKRLVFTFQKPFDILLKPTYHTDVLPRLDSNQ</sequence>
<reference evidence="3" key="1">
    <citation type="submission" date="2017-09" db="EMBL/GenBank/DDBJ databases">
        <title>Depth-based differentiation of microbial function through sediment-hosted aquifers and enrichment of novel symbionts in the deep terrestrial subsurface.</title>
        <authorList>
            <person name="Probst A.J."/>
            <person name="Ladd B."/>
            <person name="Jarett J.K."/>
            <person name="Geller-Mcgrath D.E."/>
            <person name="Sieber C.M.K."/>
            <person name="Emerson J.B."/>
            <person name="Anantharaman K."/>
            <person name="Thomas B.C."/>
            <person name="Malmstrom R."/>
            <person name="Stieglmeier M."/>
            <person name="Klingl A."/>
            <person name="Woyke T."/>
            <person name="Ryan C.M."/>
            <person name="Banfield J.F."/>
        </authorList>
    </citation>
    <scope>NUCLEOTIDE SEQUENCE [LARGE SCALE GENOMIC DNA]</scope>
</reference>
<dbReference type="InterPro" id="IPR011109">
    <property type="entry name" value="DNA_bind_recombinase_dom"/>
</dbReference>
<dbReference type="Gene3D" id="3.40.50.1390">
    <property type="entry name" value="Resolvase, N-terminal catalytic domain"/>
    <property type="match status" value="1"/>
</dbReference>
<dbReference type="InterPro" id="IPR036162">
    <property type="entry name" value="Resolvase-like_N_sf"/>
</dbReference>
<dbReference type="Pfam" id="PF07508">
    <property type="entry name" value="Recombinase"/>
    <property type="match status" value="1"/>
</dbReference>
<dbReference type="AlphaFoldDB" id="A0A2M7BWM9"/>
<protein>
    <recommendedName>
        <fullName evidence="1">Recombinase domain-containing protein</fullName>
    </recommendedName>
</protein>
<dbReference type="InterPro" id="IPR038109">
    <property type="entry name" value="DNA_bind_recomb_sf"/>
</dbReference>
<comment type="caution">
    <text evidence="2">The sequence shown here is derived from an EMBL/GenBank/DDBJ whole genome shotgun (WGS) entry which is preliminary data.</text>
</comment>
<evidence type="ECO:0000313" key="3">
    <source>
        <dbReference type="Proteomes" id="UP000230673"/>
    </source>
</evidence>
<dbReference type="PANTHER" id="PTHR30461">
    <property type="entry name" value="DNA-INVERTASE FROM LAMBDOID PROPHAGE"/>
    <property type="match status" value="1"/>
</dbReference>
<dbReference type="SUPFAM" id="SSF53041">
    <property type="entry name" value="Resolvase-like"/>
    <property type="match status" value="1"/>
</dbReference>
<dbReference type="InterPro" id="IPR050639">
    <property type="entry name" value="SSR_resolvase"/>
</dbReference>
<organism evidence="2 3">
    <name type="scientific">Candidatus Roizmanbacteria bacterium CG03_land_8_20_14_0_80_35_26</name>
    <dbReference type="NCBI Taxonomy" id="1974845"/>
    <lineage>
        <taxon>Bacteria</taxon>
        <taxon>Candidatus Roizmaniibacteriota</taxon>
    </lineage>
</organism>
<dbReference type="GO" id="GO:0003677">
    <property type="term" value="F:DNA binding"/>
    <property type="evidence" value="ECO:0007669"/>
    <property type="project" value="InterPro"/>
</dbReference>
<dbReference type="Pfam" id="PF13408">
    <property type="entry name" value="Zn_ribbon_recom"/>
    <property type="match status" value="1"/>
</dbReference>
<dbReference type="Proteomes" id="UP000230673">
    <property type="component" value="Unassembled WGS sequence"/>
</dbReference>
<name>A0A2M7BWM9_9BACT</name>